<protein>
    <recommendedName>
        <fullName evidence="1">DNA-directed DNA polymerase</fullName>
        <ecNumber evidence="1">2.7.7.7</ecNumber>
    </recommendedName>
</protein>
<evidence type="ECO:0000256" key="2">
    <source>
        <dbReference type="ARBA" id="ARBA00022634"/>
    </source>
</evidence>
<dbReference type="SUPFAM" id="SSF81301">
    <property type="entry name" value="Nucleotidyltransferase"/>
    <property type="match status" value="1"/>
</dbReference>
<name>A0A3G4ZM43_9VIRU</name>
<dbReference type="Pfam" id="PF14792">
    <property type="entry name" value="DNA_pol_B_palm"/>
    <property type="match status" value="1"/>
</dbReference>
<dbReference type="InterPro" id="IPR028207">
    <property type="entry name" value="DNA_pol_B_palm_palm"/>
</dbReference>
<comment type="catalytic activity">
    <reaction evidence="9">
        <text>DNA(n) + a 2'-deoxyribonucleoside 5'-triphosphate = DNA(n+1) + diphosphate</text>
        <dbReference type="Rhea" id="RHEA:22508"/>
        <dbReference type="Rhea" id="RHEA-COMP:17339"/>
        <dbReference type="Rhea" id="RHEA-COMP:17340"/>
        <dbReference type="ChEBI" id="CHEBI:33019"/>
        <dbReference type="ChEBI" id="CHEBI:61560"/>
        <dbReference type="ChEBI" id="CHEBI:173112"/>
        <dbReference type="EC" id="2.7.7.7"/>
    </reaction>
</comment>
<dbReference type="PRINTS" id="PR00870">
    <property type="entry name" value="DNAPOLXBETA"/>
</dbReference>
<evidence type="ECO:0000259" key="10">
    <source>
        <dbReference type="SMART" id="SM00483"/>
    </source>
</evidence>
<keyword evidence="7" id="KW-0239">DNA-directed DNA polymerase</keyword>
<evidence type="ECO:0000256" key="7">
    <source>
        <dbReference type="ARBA" id="ARBA00022932"/>
    </source>
</evidence>
<keyword evidence="6" id="KW-0227">DNA damage</keyword>
<dbReference type="Gene3D" id="1.10.150.20">
    <property type="entry name" value="5' to 3' exonuclease, C-terminal subdomain"/>
    <property type="match status" value="1"/>
</dbReference>
<dbReference type="Gene3D" id="3.30.210.10">
    <property type="entry name" value="DNA polymerase, thumb domain"/>
    <property type="match status" value="1"/>
</dbReference>
<dbReference type="CDD" id="cd00141">
    <property type="entry name" value="NT_POLXc"/>
    <property type="match status" value="1"/>
</dbReference>
<evidence type="ECO:0000256" key="1">
    <source>
        <dbReference type="ARBA" id="ARBA00012417"/>
    </source>
</evidence>
<dbReference type="InterPro" id="IPR037160">
    <property type="entry name" value="DNA_Pol_thumb_sf"/>
</dbReference>
<keyword evidence="8" id="KW-0234">DNA repair</keyword>
<dbReference type="Pfam" id="PF10391">
    <property type="entry name" value="DNA_pol_lambd_f"/>
    <property type="match status" value="1"/>
</dbReference>
<evidence type="ECO:0000256" key="6">
    <source>
        <dbReference type="ARBA" id="ARBA00022763"/>
    </source>
</evidence>
<dbReference type="InterPro" id="IPR022312">
    <property type="entry name" value="DNA_pol_X"/>
</dbReference>
<dbReference type="Pfam" id="PF14791">
    <property type="entry name" value="DNA_pol_B_thumb"/>
    <property type="match status" value="1"/>
</dbReference>
<dbReference type="InterPro" id="IPR043519">
    <property type="entry name" value="NT_sf"/>
</dbReference>
<dbReference type="PANTHER" id="PTHR11276:SF28">
    <property type="entry name" value="DNA POLYMERASE LAMBDA"/>
    <property type="match status" value="1"/>
</dbReference>
<dbReference type="Pfam" id="PF14716">
    <property type="entry name" value="HHH_8"/>
    <property type="match status" value="1"/>
</dbReference>
<sequence length="333" mass="39209">MPNEHIIKEFQRLYRQIQFDMDHETNKQNKIKHSYRLESTKKVIKILEKFPEEITSSAQLKGVKDVGKGTLERIDEILQFGKLGEVMDDILDQSYLNYVNELDEVYGIGQDKALKLWKEYGVKSIKDLQKLHEEGKIQLPDNVVVGLKYYGMAKEKIPRDEMELMDIYLHEVIREIDIELFGIVCGSYRRLSPTSNDIDMLIIHPSYKRKTDKPKINYLSMYIAKLKKHKFIVDSLTSDTVPTKYMGLCQYEKNPIRRIDIRFMPYDSYYSAILYFTGSADLNRRMRRVADSLGYTLNEYGLFDENEKMIVVNSEKEIFEELGMDYISPELRK</sequence>
<dbReference type="SUPFAM" id="SSF81585">
    <property type="entry name" value="PsbU/PolX domain-like"/>
    <property type="match status" value="1"/>
</dbReference>
<dbReference type="InterPro" id="IPR010996">
    <property type="entry name" value="HHH_MUS81"/>
</dbReference>
<dbReference type="InterPro" id="IPR027421">
    <property type="entry name" value="DNA_pol_lamdba_lyase_dom_sf"/>
</dbReference>
<dbReference type="SUPFAM" id="SSF47802">
    <property type="entry name" value="DNA polymerase beta, N-terminal domain-like"/>
    <property type="match status" value="1"/>
</dbReference>
<dbReference type="Gene3D" id="3.30.460.10">
    <property type="entry name" value="Beta Polymerase, domain 2"/>
    <property type="match status" value="1"/>
</dbReference>
<dbReference type="PRINTS" id="PR00869">
    <property type="entry name" value="DNAPOLX"/>
</dbReference>
<dbReference type="EMBL" id="MK071981">
    <property type="protein sequence ID" value="AYV75915.1"/>
    <property type="molecule type" value="Genomic_DNA"/>
</dbReference>
<evidence type="ECO:0000256" key="3">
    <source>
        <dbReference type="ARBA" id="ARBA00022679"/>
    </source>
</evidence>
<dbReference type="GO" id="GO:0003887">
    <property type="term" value="F:DNA-directed DNA polymerase activity"/>
    <property type="evidence" value="ECO:0007669"/>
    <property type="project" value="UniProtKB-KW"/>
</dbReference>
<evidence type="ECO:0000256" key="9">
    <source>
        <dbReference type="ARBA" id="ARBA00049244"/>
    </source>
</evidence>
<dbReference type="InterPro" id="IPR002008">
    <property type="entry name" value="DNA_pol_X_beta-like"/>
</dbReference>
<keyword evidence="5" id="KW-0235">DNA replication</keyword>
<dbReference type="SMART" id="SM00483">
    <property type="entry name" value="POLXc"/>
    <property type="match status" value="1"/>
</dbReference>
<reference evidence="11" key="1">
    <citation type="submission" date="2018-10" db="EMBL/GenBank/DDBJ databases">
        <title>Hidden diversity of soil giant viruses.</title>
        <authorList>
            <person name="Schulz F."/>
            <person name="Alteio L."/>
            <person name="Goudeau D."/>
            <person name="Ryan E.M."/>
            <person name="Malmstrom R.R."/>
            <person name="Blanchard J."/>
            <person name="Woyke T."/>
        </authorList>
    </citation>
    <scope>NUCLEOTIDE SEQUENCE</scope>
    <source>
        <strain evidence="11">TEV1</strain>
    </source>
</reference>
<proteinExistence type="predicted"/>
<dbReference type="InterPro" id="IPR029398">
    <property type="entry name" value="PolB_thumb"/>
</dbReference>
<dbReference type="Gene3D" id="1.10.150.110">
    <property type="entry name" value="DNA polymerase beta, N-terminal domain-like"/>
    <property type="match status" value="1"/>
</dbReference>
<dbReference type="EC" id="2.7.7.7" evidence="1"/>
<dbReference type="GO" id="GO:0006303">
    <property type="term" value="P:double-strand break repair via nonhomologous end joining"/>
    <property type="evidence" value="ECO:0007669"/>
    <property type="project" value="TreeGrafter"/>
</dbReference>
<evidence type="ECO:0000256" key="8">
    <source>
        <dbReference type="ARBA" id="ARBA00023204"/>
    </source>
</evidence>
<keyword evidence="4" id="KW-0548">Nucleotidyltransferase</keyword>
<dbReference type="GO" id="GO:0003677">
    <property type="term" value="F:DNA binding"/>
    <property type="evidence" value="ECO:0007669"/>
    <property type="project" value="InterPro"/>
</dbReference>
<dbReference type="InterPro" id="IPR002054">
    <property type="entry name" value="DNA-dir_DNA_pol_X"/>
</dbReference>
<dbReference type="InterPro" id="IPR018944">
    <property type="entry name" value="DNA_pol_lambd_fingers_domain"/>
</dbReference>
<organism evidence="11">
    <name type="scientific">Terrestrivirus sp</name>
    <dbReference type="NCBI Taxonomy" id="2487775"/>
    <lineage>
        <taxon>Viruses</taxon>
        <taxon>Varidnaviria</taxon>
        <taxon>Bamfordvirae</taxon>
        <taxon>Nucleocytoviricota</taxon>
        <taxon>Megaviricetes</taxon>
        <taxon>Imitervirales</taxon>
        <taxon>Mimiviridae</taxon>
        <taxon>Klosneuvirinae</taxon>
    </lineage>
</organism>
<feature type="domain" description="DNA-directed DNA polymerase X" evidence="10">
    <location>
        <begin position="1"/>
        <end position="333"/>
    </location>
</feature>
<evidence type="ECO:0000313" key="11">
    <source>
        <dbReference type="EMBL" id="AYV75915.1"/>
    </source>
</evidence>
<gene>
    <name evidence="11" type="ORF">Terrestrivirus3_184</name>
</gene>
<evidence type="ECO:0000256" key="5">
    <source>
        <dbReference type="ARBA" id="ARBA00022705"/>
    </source>
</evidence>
<accession>A0A3G4ZM43</accession>
<evidence type="ECO:0000256" key="4">
    <source>
        <dbReference type="ARBA" id="ARBA00022695"/>
    </source>
</evidence>
<keyword evidence="3" id="KW-0808">Transferase</keyword>
<keyword evidence="2" id="KW-0237">DNA synthesis</keyword>
<dbReference type="PANTHER" id="PTHR11276">
    <property type="entry name" value="DNA POLYMERASE TYPE-X FAMILY MEMBER"/>
    <property type="match status" value="1"/>
</dbReference>